<accession>A0A430A7S7</accession>
<proteinExistence type="predicted"/>
<dbReference type="GO" id="GO:0005524">
    <property type="term" value="F:ATP binding"/>
    <property type="evidence" value="ECO:0007669"/>
    <property type="project" value="UniProtKB-KW"/>
</dbReference>
<dbReference type="InterPro" id="IPR003593">
    <property type="entry name" value="AAA+_ATPase"/>
</dbReference>
<dbReference type="InterPro" id="IPR027417">
    <property type="entry name" value="P-loop_NTPase"/>
</dbReference>
<keyword evidence="1" id="KW-0547">Nucleotide-binding</keyword>
<evidence type="ECO:0000313" key="4">
    <source>
        <dbReference type="EMBL" id="RSU03162.1"/>
    </source>
</evidence>
<dbReference type="Gene3D" id="3.40.50.300">
    <property type="entry name" value="P-loop containing nucleotide triphosphate hydrolases"/>
    <property type="match status" value="2"/>
</dbReference>
<name>A0A430A7S7_9ENTE</name>
<comment type="caution">
    <text evidence="4">The sequence shown here is derived from an EMBL/GenBank/DDBJ whole genome shotgun (WGS) entry which is preliminary data.</text>
</comment>
<organism evidence="4 5">
    <name type="scientific">Vagococcus fessus</name>
    <dbReference type="NCBI Taxonomy" id="120370"/>
    <lineage>
        <taxon>Bacteria</taxon>
        <taxon>Bacillati</taxon>
        <taxon>Bacillota</taxon>
        <taxon>Bacilli</taxon>
        <taxon>Lactobacillales</taxon>
        <taxon>Enterococcaceae</taxon>
        <taxon>Vagococcus</taxon>
    </lineage>
</organism>
<dbReference type="SMART" id="SM00382">
    <property type="entry name" value="AAA"/>
    <property type="match status" value="2"/>
</dbReference>
<sequence>MSILTIEELNYELPDKVLYQDSSLTLNAGEHIGLTGKNGAGKSTLIKILIDEVLPDSGKITWQNNIKIGYLEQYLKIEEEQSIRNFLKSAFADLYKLEQEIQEHYDQYAIDFSDESLAKAGEKQATLEQKGFYEIEQQIERMAFGLGITAIGLDKKLVELSGGQRSKVFLAKLLLEEPDVLLLDEPTNYLDDSHVQWLSEFLSEFEGAYLVISHDAHFLDSITTYIADIEFGKIKKYPGNLNKALKLKEIANENYLKEFHAQQEKINKLESYIRKNKAGSRSTIAKSREKQLNKIDRIVAPEKIVTSTFNFPYKPTLVNYIVETTDLGIGYKEELLPRLNLIIQRGEKVAINGFNGIGKSTLLKTLMGEIPALNGEAKLADGTDVSYFSQELIWESDRMSPFDVVRQAYPDLVDKEVRQFLARAGIQDDNVKKSLKYLSGGEQTKVKLSLMTVDSSNVLILDEPTNHLDKETKRALRKAISTYEGTVLLVSHEKEFYTPFIDRVINIEDLT</sequence>
<evidence type="ECO:0000313" key="5">
    <source>
        <dbReference type="Proteomes" id="UP000287101"/>
    </source>
</evidence>
<keyword evidence="2 4" id="KW-0067">ATP-binding</keyword>
<evidence type="ECO:0000256" key="1">
    <source>
        <dbReference type="ARBA" id="ARBA00022741"/>
    </source>
</evidence>
<reference evidence="4 5" key="1">
    <citation type="submission" date="2017-05" db="EMBL/GenBank/DDBJ databases">
        <title>Vagococcus spp. assemblies.</title>
        <authorList>
            <person name="Gulvik C.A."/>
        </authorList>
    </citation>
    <scope>NUCLEOTIDE SEQUENCE [LARGE SCALE GENOMIC DNA]</scope>
    <source>
        <strain evidence="4 5">CCUG 41755</strain>
    </source>
</reference>
<dbReference type="InterPro" id="IPR032781">
    <property type="entry name" value="ABC_tran_Xtn"/>
</dbReference>
<dbReference type="Proteomes" id="UP000287101">
    <property type="component" value="Unassembled WGS sequence"/>
</dbReference>
<dbReference type="InterPro" id="IPR003439">
    <property type="entry name" value="ABC_transporter-like_ATP-bd"/>
</dbReference>
<dbReference type="OrthoDB" id="9762369at2"/>
<dbReference type="PANTHER" id="PTHR42855:SF2">
    <property type="entry name" value="DRUG RESISTANCE ABC TRANSPORTER,ATP-BINDING PROTEIN"/>
    <property type="match status" value="1"/>
</dbReference>
<feature type="domain" description="ABC transporter" evidence="3">
    <location>
        <begin position="4"/>
        <end position="256"/>
    </location>
</feature>
<dbReference type="Pfam" id="PF12848">
    <property type="entry name" value="ABC_tran_Xtn"/>
    <property type="match status" value="1"/>
</dbReference>
<dbReference type="GO" id="GO:0016887">
    <property type="term" value="F:ATP hydrolysis activity"/>
    <property type="evidence" value="ECO:0007669"/>
    <property type="project" value="InterPro"/>
</dbReference>
<dbReference type="FunFam" id="3.40.50.300:FF:000011">
    <property type="entry name" value="Putative ABC transporter ATP-binding component"/>
    <property type="match status" value="1"/>
</dbReference>
<keyword evidence="5" id="KW-1185">Reference proteome</keyword>
<dbReference type="InterPro" id="IPR051309">
    <property type="entry name" value="ABCF_ATPase"/>
</dbReference>
<dbReference type="CDD" id="cd03221">
    <property type="entry name" value="ABCF_EF-3"/>
    <property type="match status" value="2"/>
</dbReference>
<gene>
    <name evidence="4" type="ORF">CBF31_05445</name>
</gene>
<evidence type="ECO:0000256" key="2">
    <source>
        <dbReference type="ARBA" id="ARBA00022840"/>
    </source>
</evidence>
<dbReference type="AlphaFoldDB" id="A0A430A7S7"/>
<feature type="domain" description="ABC transporter" evidence="3">
    <location>
        <begin position="316"/>
        <end position="510"/>
    </location>
</feature>
<protein>
    <submittedName>
        <fullName evidence="4">Multidrug ABC transporter ATP-binding protein</fullName>
    </submittedName>
</protein>
<dbReference type="PROSITE" id="PS00211">
    <property type="entry name" value="ABC_TRANSPORTER_1"/>
    <property type="match status" value="2"/>
</dbReference>
<evidence type="ECO:0000259" key="3">
    <source>
        <dbReference type="PROSITE" id="PS50893"/>
    </source>
</evidence>
<dbReference type="Pfam" id="PF00005">
    <property type="entry name" value="ABC_tran"/>
    <property type="match status" value="2"/>
</dbReference>
<dbReference type="SUPFAM" id="SSF52540">
    <property type="entry name" value="P-loop containing nucleoside triphosphate hydrolases"/>
    <property type="match status" value="2"/>
</dbReference>
<dbReference type="InterPro" id="IPR017871">
    <property type="entry name" value="ABC_transporter-like_CS"/>
</dbReference>
<dbReference type="RefSeq" id="WP_126831374.1">
    <property type="nucleotide sequence ID" value="NZ_CBCRYB010000010.1"/>
</dbReference>
<dbReference type="PANTHER" id="PTHR42855">
    <property type="entry name" value="ABC TRANSPORTER ATP-BINDING SUBUNIT"/>
    <property type="match status" value="1"/>
</dbReference>
<dbReference type="PROSITE" id="PS50893">
    <property type="entry name" value="ABC_TRANSPORTER_2"/>
    <property type="match status" value="2"/>
</dbReference>
<dbReference type="EMBL" id="NGJY01000002">
    <property type="protein sequence ID" value="RSU03162.1"/>
    <property type="molecule type" value="Genomic_DNA"/>
</dbReference>